<proteinExistence type="predicted"/>
<evidence type="ECO:0000313" key="2">
    <source>
        <dbReference type="Proteomes" id="UP001159363"/>
    </source>
</evidence>
<organism evidence="1 2">
    <name type="scientific">Dryococelus australis</name>
    <dbReference type="NCBI Taxonomy" id="614101"/>
    <lineage>
        <taxon>Eukaryota</taxon>
        <taxon>Metazoa</taxon>
        <taxon>Ecdysozoa</taxon>
        <taxon>Arthropoda</taxon>
        <taxon>Hexapoda</taxon>
        <taxon>Insecta</taxon>
        <taxon>Pterygota</taxon>
        <taxon>Neoptera</taxon>
        <taxon>Polyneoptera</taxon>
        <taxon>Phasmatodea</taxon>
        <taxon>Verophasmatodea</taxon>
        <taxon>Anareolatae</taxon>
        <taxon>Phasmatidae</taxon>
        <taxon>Eurycanthinae</taxon>
        <taxon>Dryococelus</taxon>
    </lineage>
</organism>
<dbReference type="Proteomes" id="UP001159363">
    <property type="component" value="Chromosome 16"/>
</dbReference>
<accession>A0ABQ9G1J2</accession>
<sequence length="482" mass="53467">MDTIDCKSFYTIKDILLDQYHLGSPLVDDRPIVNAVKYRVVPGVVWTNRTMCTNHEGSVSELQNPQWLGQMSKRRHQPMEVWQQPRACSPVFIHLPAPSHNDSLGDCLERGRSLFRPVNQTGQRRIRNKRQLGEMYRAAVGMKGLKKSKPFCQFMVEVGLPNGIWAALNAEVLRADEGYARVLPCRDGVGEVQFSSGSGRVRLGERCSAYAYCHKSRRSAFNGEPIAKFVSYIISISQIGTKIDKSEIQNHDFSLVLTLNIGTKIKLDPVSELESFDLGSGKMLVQLVGAAVADRLACSPPTMTYRAQFPAGSLPDFHMWESCRLDDAGFLGDLPFPRPLNSGASPHSPRFTLIGSQYLDAKSHPNLSTLEYTALLCGNSAVKEVINPQITLPLREQARTHARTPLAPGVHTHTHSRTHSRWCNGLPLQSSVSLLGPALINYYRLLCSRNDSSGVVAWCRARQPALQPLSSRISRTLPASLP</sequence>
<comment type="caution">
    <text evidence="1">The sequence shown here is derived from an EMBL/GenBank/DDBJ whole genome shotgun (WGS) entry which is preliminary data.</text>
</comment>
<keyword evidence="2" id="KW-1185">Reference proteome</keyword>
<protein>
    <submittedName>
        <fullName evidence="1">Uncharacterized protein</fullName>
    </submittedName>
</protein>
<name>A0ABQ9G1J2_9NEOP</name>
<evidence type="ECO:0000313" key="1">
    <source>
        <dbReference type="EMBL" id="KAJ8866043.1"/>
    </source>
</evidence>
<dbReference type="EMBL" id="JARBHB010000017">
    <property type="protein sequence ID" value="KAJ8866043.1"/>
    <property type="molecule type" value="Genomic_DNA"/>
</dbReference>
<gene>
    <name evidence="1" type="ORF">PR048_033567</name>
</gene>
<reference evidence="1 2" key="1">
    <citation type="submission" date="2023-02" db="EMBL/GenBank/DDBJ databases">
        <title>LHISI_Scaffold_Assembly.</title>
        <authorList>
            <person name="Stuart O.P."/>
            <person name="Cleave R."/>
            <person name="Magrath M.J.L."/>
            <person name="Mikheyev A.S."/>
        </authorList>
    </citation>
    <scope>NUCLEOTIDE SEQUENCE [LARGE SCALE GENOMIC DNA]</scope>
    <source>
        <strain evidence="1">Daus_M_001</strain>
        <tissue evidence="1">Leg muscle</tissue>
    </source>
</reference>